<dbReference type="GO" id="GO:0009416">
    <property type="term" value="P:response to light stimulus"/>
    <property type="evidence" value="ECO:0007669"/>
    <property type="project" value="TreeGrafter"/>
</dbReference>
<keyword evidence="11" id="KW-1185">Reference proteome</keyword>
<dbReference type="GO" id="GO:0005634">
    <property type="term" value="C:nucleus"/>
    <property type="evidence" value="ECO:0007669"/>
    <property type="project" value="UniProtKB-SubCell"/>
</dbReference>
<evidence type="ECO:0000256" key="4">
    <source>
        <dbReference type="ARBA" id="ARBA00023015"/>
    </source>
</evidence>
<evidence type="ECO:0000256" key="6">
    <source>
        <dbReference type="ARBA" id="ARBA00023163"/>
    </source>
</evidence>
<evidence type="ECO:0000259" key="9">
    <source>
        <dbReference type="PROSITE" id="PS51697"/>
    </source>
</evidence>
<sequence length="162" mass="18117">MTATAPFSERYESQKGRDWKRFSYYYSKVLKQPAPSSPGLCTGGEVVEYLKHMDKFGKTRVHIASCANYGSLEQNSTFSSCDCPLKQAWGSQDLLIGRLRAACKECGVVAESNPFGLKEVRVFLKGLKEEQDKARGTSFMKKRKKLPNTTESQSFDTAHVNG</sequence>
<dbReference type="EMBL" id="OZ034817">
    <property type="protein sequence ID" value="CAL1382016.1"/>
    <property type="molecule type" value="Genomic_DNA"/>
</dbReference>
<evidence type="ECO:0000256" key="2">
    <source>
        <dbReference type="ARBA" id="ARBA00010308"/>
    </source>
</evidence>
<dbReference type="GO" id="GO:0009299">
    <property type="term" value="P:mRNA transcription"/>
    <property type="evidence" value="ECO:0007669"/>
    <property type="project" value="TreeGrafter"/>
</dbReference>
<accession>A0AAV2E7Z5</accession>
<proteinExistence type="inferred from homology"/>
<feature type="domain" description="ALOG" evidence="9">
    <location>
        <begin position="10"/>
        <end position="143"/>
    </location>
</feature>
<dbReference type="PANTHER" id="PTHR31165:SF59">
    <property type="entry name" value="PROTEIN LIGHT-DEPENDENT SHORT HYPOCOTYLS 6"/>
    <property type="match status" value="1"/>
</dbReference>
<keyword evidence="7" id="KW-0539">Nucleus</keyword>
<evidence type="ECO:0000256" key="5">
    <source>
        <dbReference type="ARBA" id="ARBA00023125"/>
    </source>
</evidence>
<dbReference type="Pfam" id="PF04852">
    <property type="entry name" value="ALOG_dom"/>
    <property type="match status" value="1"/>
</dbReference>
<dbReference type="Proteomes" id="UP001497516">
    <property type="component" value="Chromosome 4"/>
</dbReference>
<evidence type="ECO:0000256" key="3">
    <source>
        <dbReference type="ARBA" id="ARBA00022473"/>
    </source>
</evidence>
<gene>
    <name evidence="10" type="ORF">LTRI10_LOCUS23362</name>
</gene>
<feature type="region of interest" description="Disordered" evidence="8">
    <location>
        <begin position="135"/>
        <end position="162"/>
    </location>
</feature>
<keyword evidence="4" id="KW-0805">Transcription regulation</keyword>
<keyword evidence="5" id="KW-0238">DNA-binding</keyword>
<evidence type="ECO:0000256" key="8">
    <source>
        <dbReference type="SAM" id="MobiDB-lite"/>
    </source>
</evidence>
<protein>
    <recommendedName>
        <fullName evidence="9">ALOG domain-containing protein</fullName>
    </recommendedName>
</protein>
<name>A0AAV2E7Z5_9ROSI</name>
<dbReference type="PROSITE" id="PS51697">
    <property type="entry name" value="ALOG"/>
    <property type="match status" value="1"/>
</dbReference>
<dbReference type="AlphaFoldDB" id="A0AAV2E7Z5"/>
<evidence type="ECO:0000313" key="11">
    <source>
        <dbReference type="Proteomes" id="UP001497516"/>
    </source>
</evidence>
<evidence type="ECO:0000313" key="10">
    <source>
        <dbReference type="EMBL" id="CAL1382016.1"/>
    </source>
</evidence>
<keyword evidence="3" id="KW-0217">Developmental protein</keyword>
<reference evidence="10 11" key="1">
    <citation type="submission" date="2024-04" db="EMBL/GenBank/DDBJ databases">
        <authorList>
            <person name="Fracassetti M."/>
        </authorList>
    </citation>
    <scope>NUCLEOTIDE SEQUENCE [LARGE SCALE GENOMIC DNA]</scope>
</reference>
<feature type="compositionally biased region" description="Polar residues" evidence="8">
    <location>
        <begin position="147"/>
        <end position="156"/>
    </location>
</feature>
<evidence type="ECO:0000256" key="1">
    <source>
        <dbReference type="ARBA" id="ARBA00004123"/>
    </source>
</evidence>
<dbReference type="InterPro" id="IPR040222">
    <property type="entry name" value="ALOG"/>
</dbReference>
<dbReference type="GO" id="GO:0003677">
    <property type="term" value="F:DNA binding"/>
    <property type="evidence" value="ECO:0007669"/>
    <property type="project" value="UniProtKB-KW"/>
</dbReference>
<dbReference type="InterPro" id="IPR006936">
    <property type="entry name" value="ALOG_dom"/>
</dbReference>
<comment type="similarity">
    <text evidence="2">Belongs to the plant homeotic and developmental regulators ALOG protein family.</text>
</comment>
<keyword evidence="6" id="KW-0804">Transcription</keyword>
<dbReference type="PANTHER" id="PTHR31165">
    <property type="entry name" value="PROTEIN G1-LIKE2"/>
    <property type="match status" value="1"/>
</dbReference>
<organism evidence="10 11">
    <name type="scientific">Linum trigynum</name>
    <dbReference type="NCBI Taxonomy" id="586398"/>
    <lineage>
        <taxon>Eukaryota</taxon>
        <taxon>Viridiplantae</taxon>
        <taxon>Streptophyta</taxon>
        <taxon>Embryophyta</taxon>
        <taxon>Tracheophyta</taxon>
        <taxon>Spermatophyta</taxon>
        <taxon>Magnoliopsida</taxon>
        <taxon>eudicotyledons</taxon>
        <taxon>Gunneridae</taxon>
        <taxon>Pentapetalae</taxon>
        <taxon>rosids</taxon>
        <taxon>fabids</taxon>
        <taxon>Malpighiales</taxon>
        <taxon>Linaceae</taxon>
        <taxon>Linum</taxon>
    </lineage>
</organism>
<comment type="subcellular location">
    <subcellularLocation>
        <location evidence="1">Nucleus</location>
    </subcellularLocation>
</comment>
<evidence type="ECO:0000256" key="7">
    <source>
        <dbReference type="ARBA" id="ARBA00023242"/>
    </source>
</evidence>